<sequence length="308" mass="33927">MNTESYLEDCLRQARPRLNTMLVLMFSEAQLFGQKSQWLASAIALMEPLGFQERAIRTALFRLTEHQAIRVERHGRRSLCMLAPATAAAVRAARQRLDIPPARSFAEDWTILVNSGGISAARYTAARKRLLALDYCPLAHNLLARPASYCAGVEGASASEDHGLASFDVGGAQLAAAMRQPLFGRSEWDLDAADALYREFQQRFQPLRKLLDQHGAISDAQAFAIRLLVSHGYQHCRRADPLLPQELLPAAWPAMAAYQTYVALYCRCAGQARRHIQTVTAAAAAPSPAPGVARIRRPLLTSDHLLTA</sequence>
<evidence type="ECO:0000313" key="3">
    <source>
        <dbReference type="EMBL" id="MYM88695.1"/>
    </source>
</evidence>
<dbReference type="Proteomes" id="UP000470302">
    <property type="component" value="Unassembled WGS sequence"/>
</dbReference>
<dbReference type="GO" id="GO:0006351">
    <property type="term" value="P:DNA-templated transcription"/>
    <property type="evidence" value="ECO:0007669"/>
    <property type="project" value="InterPro"/>
</dbReference>
<reference evidence="3 4" key="1">
    <citation type="submission" date="2020-01" db="EMBL/GenBank/DDBJ databases">
        <title>Novel species isolated from a subtropical stream in China.</title>
        <authorList>
            <person name="Lu H."/>
        </authorList>
    </citation>
    <scope>NUCLEOTIDE SEQUENCE [LARGE SCALE GENOMIC DNA]</scope>
    <source>
        <strain evidence="3 4">FT82W</strain>
    </source>
</reference>
<proteinExistence type="predicted"/>
<comment type="caution">
    <text evidence="3">The sequence shown here is derived from an EMBL/GenBank/DDBJ whole genome shotgun (WGS) entry which is preliminary data.</text>
</comment>
<evidence type="ECO:0000259" key="2">
    <source>
        <dbReference type="Pfam" id="PF08223"/>
    </source>
</evidence>
<protein>
    <submittedName>
        <fullName evidence="3">Transcriptional regulator, PaaX family protein</fullName>
    </submittedName>
</protein>
<dbReference type="Pfam" id="PF07848">
    <property type="entry name" value="PaaX"/>
    <property type="match status" value="1"/>
</dbReference>
<dbReference type="InterPro" id="IPR036388">
    <property type="entry name" value="WH-like_DNA-bd_sf"/>
</dbReference>
<dbReference type="AlphaFoldDB" id="A0A845G5L8"/>
<gene>
    <name evidence="3" type="ORF">GTP91_16125</name>
</gene>
<dbReference type="EMBL" id="WWCW01000052">
    <property type="protein sequence ID" value="MYM88695.1"/>
    <property type="molecule type" value="Genomic_DNA"/>
</dbReference>
<name>A0A845G5L8_9BURK</name>
<dbReference type="PANTHER" id="PTHR30319">
    <property type="entry name" value="PHENYLACETIC ACID REGULATOR-RELATED TRANSCRIPTIONAL REPRESSOR"/>
    <property type="match status" value="1"/>
</dbReference>
<dbReference type="InterPro" id="IPR012906">
    <property type="entry name" value="PaaX-like_N"/>
</dbReference>
<organism evidence="3 4">
    <name type="scientific">Duganella vulcania</name>
    <dbReference type="NCBI Taxonomy" id="2692166"/>
    <lineage>
        <taxon>Bacteria</taxon>
        <taxon>Pseudomonadati</taxon>
        <taxon>Pseudomonadota</taxon>
        <taxon>Betaproteobacteria</taxon>
        <taxon>Burkholderiales</taxon>
        <taxon>Oxalobacteraceae</taxon>
        <taxon>Telluria group</taxon>
        <taxon>Duganella</taxon>
    </lineage>
</organism>
<dbReference type="InterPro" id="IPR011965">
    <property type="entry name" value="PaaX_trns_reg"/>
</dbReference>
<feature type="domain" description="Transcriptional repressor PaaX-like N-terminal" evidence="1">
    <location>
        <begin position="38"/>
        <end position="82"/>
    </location>
</feature>
<dbReference type="Pfam" id="PF08223">
    <property type="entry name" value="PaaX_C"/>
    <property type="match status" value="1"/>
</dbReference>
<dbReference type="RefSeq" id="WP_161097713.1">
    <property type="nucleotide sequence ID" value="NZ_WWCW01000052.1"/>
</dbReference>
<evidence type="ECO:0000259" key="1">
    <source>
        <dbReference type="Pfam" id="PF07848"/>
    </source>
</evidence>
<dbReference type="InterPro" id="IPR013225">
    <property type="entry name" value="PaaX_C"/>
</dbReference>
<dbReference type="PIRSF" id="PIRSF020623">
    <property type="entry name" value="PaaX"/>
    <property type="match status" value="1"/>
</dbReference>
<dbReference type="Gene3D" id="1.10.10.10">
    <property type="entry name" value="Winged helix-like DNA-binding domain superfamily/Winged helix DNA-binding domain"/>
    <property type="match status" value="1"/>
</dbReference>
<accession>A0A845G5L8</accession>
<dbReference type="Gene3D" id="1.20.58.1460">
    <property type="match status" value="1"/>
</dbReference>
<dbReference type="PANTHER" id="PTHR30319:SF1">
    <property type="entry name" value="TRANSCRIPTIONAL REPRESSOR PAAX"/>
    <property type="match status" value="1"/>
</dbReference>
<evidence type="ECO:0000313" key="4">
    <source>
        <dbReference type="Proteomes" id="UP000470302"/>
    </source>
</evidence>
<feature type="domain" description="Transcriptional repressor PaaX-like C-terminal" evidence="2">
    <location>
        <begin position="188"/>
        <end position="277"/>
    </location>
</feature>